<keyword evidence="2" id="KW-1185">Reference proteome</keyword>
<evidence type="ECO:0000313" key="2">
    <source>
        <dbReference type="Proteomes" id="UP000002640"/>
    </source>
</evidence>
<name>G4ZHP4_PHYSP</name>
<sequence length="72" mass="8525">MRETHCIELEEEDEELVWQAQRAEAESEYLASVAQLSRQNEAAAQYIRGVEPLKWCLYPYLAIRQMYGWQTT</sequence>
<dbReference type="EMBL" id="JH159154">
    <property type="protein sequence ID" value="EGZ18699.1"/>
    <property type="molecule type" value="Genomic_DNA"/>
</dbReference>
<dbReference type="KEGG" id="psoj:PHYSODRAFT_413197"/>
<gene>
    <name evidence="1" type="ORF">PHYSODRAFT_413197</name>
</gene>
<evidence type="ECO:0000313" key="1">
    <source>
        <dbReference type="EMBL" id="EGZ18699.1"/>
    </source>
</evidence>
<dbReference type="SMR" id="G4ZHP4"/>
<reference evidence="1 2" key="1">
    <citation type="journal article" date="2006" name="Science">
        <title>Phytophthora genome sequences uncover evolutionary origins and mechanisms of pathogenesis.</title>
        <authorList>
            <person name="Tyler B.M."/>
            <person name="Tripathy S."/>
            <person name="Zhang X."/>
            <person name="Dehal P."/>
            <person name="Jiang R.H."/>
            <person name="Aerts A."/>
            <person name="Arredondo F.D."/>
            <person name="Baxter L."/>
            <person name="Bensasson D."/>
            <person name="Beynon J.L."/>
            <person name="Chapman J."/>
            <person name="Damasceno C.M."/>
            <person name="Dorrance A.E."/>
            <person name="Dou D."/>
            <person name="Dickerman A.W."/>
            <person name="Dubchak I.L."/>
            <person name="Garbelotto M."/>
            <person name="Gijzen M."/>
            <person name="Gordon S.G."/>
            <person name="Govers F."/>
            <person name="Grunwald N.J."/>
            <person name="Huang W."/>
            <person name="Ivors K.L."/>
            <person name="Jones R.W."/>
            <person name="Kamoun S."/>
            <person name="Krampis K."/>
            <person name="Lamour K.H."/>
            <person name="Lee M.K."/>
            <person name="McDonald W.H."/>
            <person name="Medina M."/>
            <person name="Meijer H.J."/>
            <person name="Nordberg E.K."/>
            <person name="Maclean D.J."/>
            <person name="Ospina-Giraldo M.D."/>
            <person name="Morris P.F."/>
            <person name="Phuntumart V."/>
            <person name="Putnam N.H."/>
            <person name="Rash S."/>
            <person name="Rose J.K."/>
            <person name="Sakihama Y."/>
            <person name="Salamov A.A."/>
            <person name="Savidor A."/>
            <person name="Scheuring C.F."/>
            <person name="Smith B.M."/>
            <person name="Sobral B.W."/>
            <person name="Terry A."/>
            <person name="Torto-Alalibo T.A."/>
            <person name="Win J."/>
            <person name="Xu Z."/>
            <person name="Zhang H."/>
            <person name="Grigoriev I.V."/>
            <person name="Rokhsar D.S."/>
            <person name="Boore J.L."/>
        </authorList>
    </citation>
    <scope>NUCLEOTIDE SEQUENCE [LARGE SCALE GENOMIC DNA]</scope>
    <source>
        <strain evidence="1 2">P6497</strain>
    </source>
</reference>
<dbReference type="AlphaFoldDB" id="G4ZHP4"/>
<accession>G4ZHP4</accession>
<dbReference type="Proteomes" id="UP000002640">
    <property type="component" value="Unassembled WGS sequence"/>
</dbReference>
<dbReference type="GeneID" id="20651776"/>
<organism evidence="1 2">
    <name type="scientific">Phytophthora sojae (strain P6497)</name>
    <name type="common">Soybean stem and root rot agent</name>
    <name type="synonym">Phytophthora megasperma f. sp. glycines</name>
    <dbReference type="NCBI Taxonomy" id="1094619"/>
    <lineage>
        <taxon>Eukaryota</taxon>
        <taxon>Sar</taxon>
        <taxon>Stramenopiles</taxon>
        <taxon>Oomycota</taxon>
        <taxon>Peronosporomycetes</taxon>
        <taxon>Peronosporales</taxon>
        <taxon>Peronosporaceae</taxon>
        <taxon>Phytophthora</taxon>
    </lineage>
</organism>
<dbReference type="RefSeq" id="XP_009527757.1">
    <property type="nucleotide sequence ID" value="XM_009529462.1"/>
</dbReference>
<feature type="non-terminal residue" evidence="1">
    <location>
        <position position="72"/>
    </location>
</feature>
<proteinExistence type="predicted"/>
<protein>
    <submittedName>
        <fullName evidence="1">Uncharacterized protein</fullName>
    </submittedName>
</protein>
<dbReference type="InParanoid" id="G4ZHP4"/>